<keyword evidence="2" id="KW-0378">Hydrolase</keyword>
<feature type="domain" description="Helicase C-terminal" evidence="4">
    <location>
        <begin position="1"/>
        <end position="138"/>
    </location>
</feature>
<dbReference type="VEuPathDB" id="FungiDB:MELLADRAFT_91139"/>
<dbReference type="PANTHER" id="PTHR45626:SF22">
    <property type="entry name" value="DNA REPAIR PROTEIN RAD5"/>
    <property type="match status" value="1"/>
</dbReference>
<dbReference type="InterPro" id="IPR050628">
    <property type="entry name" value="SNF2_RAD54_helicase_TF"/>
</dbReference>
<dbReference type="GO" id="GO:0008094">
    <property type="term" value="F:ATP-dependent activity, acting on DNA"/>
    <property type="evidence" value="ECO:0007669"/>
    <property type="project" value="TreeGrafter"/>
</dbReference>
<dbReference type="RefSeq" id="XP_007405192.1">
    <property type="nucleotide sequence ID" value="XM_007405130.1"/>
</dbReference>
<evidence type="ECO:0000259" key="4">
    <source>
        <dbReference type="PROSITE" id="PS51194"/>
    </source>
</evidence>
<evidence type="ECO:0000313" key="6">
    <source>
        <dbReference type="Proteomes" id="UP000001072"/>
    </source>
</evidence>
<dbReference type="PROSITE" id="PS51194">
    <property type="entry name" value="HELICASE_CTER"/>
    <property type="match status" value="1"/>
</dbReference>
<keyword evidence="3" id="KW-0067">ATP-binding</keyword>
<dbReference type="Pfam" id="PF00271">
    <property type="entry name" value="Helicase_C"/>
    <property type="match status" value="1"/>
</dbReference>
<evidence type="ECO:0000256" key="3">
    <source>
        <dbReference type="ARBA" id="ARBA00022840"/>
    </source>
</evidence>
<evidence type="ECO:0000313" key="5">
    <source>
        <dbReference type="EMBL" id="EGG11557.1"/>
    </source>
</evidence>
<dbReference type="SUPFAM" id="SSF52540">
    <property type="entry name" value="P-loop containing nucleoside triphosphate hydrolases"/>
    <property type="match status" value="1"/>
</dbReference>
<dbReference type="GO" id="GO:0006281">
    <property type="term" value="P:DNA repair"/>
    <property type="evidence" value="ECO:0007669"/>
    <property type="project" value="TreeGrafter"/>
</dbReference>
<dbReference type="GO" id="GO:0016787">
    <property type="term" value="F:hydrolase activity"/>
    <property type="evidence" value="ECO:0007669"/>
    <property type="project" value="UniProtKB-KW"/>
</dbReference>
<dbReference type="EMBL" id="GL883092">
    <property type="protein sequence ID" value="EGG11557.1"/>
    <property type="molecule type" value="Genomic_DNA"/>
</dbReference>
<dbReference type="SMART" id="SM00490">
    <property type="entry name" value="HELICc"/>
    <property type="match status" value="1"/>
</dbReference>
<dbReference type="GO" id="GO:0005524">
    <property type="term" value="F:ATP binding"/>
    <property type="evidence" value="ECO:0007669"/>
    <property type="project" value="UniProtKB-KW"/>
</dbReference>
<dbReference type="HOGENOM" id="CLU_000315_30_6_1"/>
<dbReference type="InParanoid" id="F4R7A2"/>
<proteinExistence type="predicted"/>
<dbReference type="AlphaFoldDB" id="F4R7A2"/>
<name>F4R7A2_MELLP</name>
<dbReference type="Proteomes" id="UP000001072">
    <property type="component" value="Unassembled WGS sequence"/>
</dbReference>
<evidence type="ECO:0000256" key="1">
    <source>
        <dbReference type="ARBA" id="ARBA00022741"/>
    </source>
</evidence>
<dbReference type="InterPro" id="IPR027417">
    <property type="entry name" value="P-loop_NTPase"/>
</dbReference>
<dbReference type="PANTHER" id="PTHR45626">
    <property type="entry name" value="TRANSCRIPTION TERMINATION FACTOR 2-RELATED"/>
    <property type="match status" value="1"/>
</dbReference>
<accession>F4R7A2</accession>
<dbReference type="CDD" id="cd18793">
    <property type="entry name" value="SF2_C_SNF"/>
    <property type="match status" value="1"/>
</dbReference>
<dbReference type="Gene3D" id="3.40.50.300">
    <property type="entry name" value="P-loop containing nucleotide triphosphate hydrolases"/>
    <property type="match status" value="1"/>
</dbReference>
<keyword evidence="6" id="KW-1185">Reference proteome</keyword>
<dbReference type="OrthoDB" id="448448at2759"/>
<organism evidence="6">
    <name type="scientific">Melampsora larici-populina (strain 98AG31 / pathotype 3-4-7)</name>
    <name type="common">Poplar leaf rust fungus</name>
    <dbReference type="NCBI Taxonomy" id="747676"/>
    <lineage>
        <taxon>Eukaryota</taxon>
        <taxon>Fungi</taxon>
        <taxon>Dikarya</taxon>
        <taxon>Basidiomycota</taxon>
        <taxon>Pucciniomycotina</taxon>
        <taxon>Pucciniomycetes</taxon>
        <taxon>Pucciniales</taxon>
        <taxon>Melampsoraceae</taxon>
        <taxon>Melampsora</taxon>
    </lineage>
</organism>
<dbReference type="KEGG" id="mlr:MELLADRAFT_91139"/>
<dbReference type="GO" id="GO:0005634">
    <property type="term" value="C:nucleus"/>
    <property type="evidence" value="ECO:0007669"/>
    <property type="project" value="TreeGrafter"/>
</dbReference>
<dbReference type="InterPro" id="IPR049730">
    <property type="entry name" value="SNF2/RAD54-like_C"/>
</dbReference>
<dbReference type="STRING" id="747676.F4R7A2"/>
<gene>
    <name evidence="5" type="ORF">MELLADRAFT_91139</name>
</gene>
<dbReference type="GeneID" id="18935801"/>
<sequence length="152" mass="17097">MIALDCHGIASGSLHGGMKTQQRTWQLTRFQNNIKIEAFIVSIEAGGVGLNMTCADEVYLMDAHWNPQIVQQAIDRLHQIGQTHPVKVYHVVAGESVEQHLFNVQKKEASLARKVIAFLVPKDQLKYCINPRHKMDVLENIGNVNACYAEYV</sequence>
<dbReference type="eggNOG" id="KOG1002">
    <property type="taxonomic scope" value="Eukaryota"/>
</dbReference>
<protein>
    <recommendedName>
        <fullName evidence="4">Helicase C-terminal domain-containing protein</fullName>
    </recommendedName>
</protein>
<dbReference type="InterPro" id="IPR001650">
    <property type="entry name" value="Helicase_C-like"/>
</dbReference>
<reference evidence="6" key="1">
    <citation type="journal article" date="2011" name="Proc. Natl. Acad. Sci. U.S.A.">
        <title>Obligate biotrophy features unraveled by the genomic analysis of rust fungi.</title>
        <authorList>
            <person name="Duplessis S."/>
            <person name="Cuomo C.A."/>
            <person name="Lin Y.-C."/>
            <person name="Aerts A."/>
            <person name="Tisserant E."/>
            <person name="Veneault-Fourrey C."/>
            <person name="Joly D.L."/>
            <person name="Hacquard S."/>
            <person name="Amselem J."/>
            <person name="Cantarel B.L."/>
            <person name="Chiu R."/>
            <person name="Coutinho P.M."/>
            <person name="Feau N."/>
            <person name="Field M."/>
            <person name="Frey P."/>
            <person name="Gelhaye E."/>
            <person name="Goldberg J."/>
            <person name="Grabherr M.G."/>
            <person name="Kodira C.D."/>
            <person name="Kohler A."/>
            <person name="Kuees U."/>
            <person name="Lindquist E.A."/>
            <person name="Lucas S.M."/>
            <person name="Mago R."/>
            <person name="Mauceli E."/>
            <person name="Morin E."/>
            <person name="Murat C."/>
            <person name="Pangilinan J.L."/>
            <person name="Park R."/>
            <person name="Pearson M."/>
            <person name="Quesneville H."/>
            <person name="Rouhier N."/>
            <person name="Sakthikumar S."/>
            <person name="Salamov A.A."/>
            <person name="Schmutz J."/>
            <person name="Selles B."/>
            <person name="Shapiro H."/>
            <person name="Tanguay P."/>
            <person name="Tuskan G.A."/>
            <person name="Henrissat B."/>
            <person name="Van de Peer Y."/>
            <person name="Rouze P."/>
            <person name="Ellis J.G."/>
            <person name="Dodds P.N."/>
            <person name="Schein J.E."/>
            <person name="Zhong S."/>
            <person name="Hamelin R.C."/>
            <person name="Grigoriev I.V."/>
            <person name="Szabo L.J."/>
            <person name="Martin F."/>
        </authorList>
    </citation>
    <scope>NUCLEOTIDE SEQUENCE [LARGE SCALE GENOMIC DNA]</scope>
    <source>
        <strain evidence="6">98AG31 / pathotype 3-4-7</strain>
    </source>
</reference>
<keyword evidence="1" id="KW-0547">Nucleotide-binding</keyword>
<evidence type="ECO:0000256" key="2">
    <source>
        <dbReference type="ARBA" id="ARBA00022801"/>
    </source>
</evidence>